<protein>
    <submittedName>
        <fullName evidence="2">Uncharacterized protein</fullName>
    </submittedName>
</protein>
<keyword evidence="3" id="KW-1185">Reference proteome</keyword>
<accession>A0A1G9RQY7</accession>
<dbReference type="Proteomes" id="UP000214880">
    <property type="component" value="Unassembled WGS sequence"/>
</dbReference>
<proteinExistence type="predicted"/>
<feature type="transmembrane region" description="Helical" evidence="1">
    <location>
        <begin position="39"/>
        <end position="56"/>
    </location>
</feature>
<evidence type="ECO:0000313" key="2">
    <source>
        <dbReference type="EMBL" id="SDM25748.1"/>
    </source>
</evidence>
<evidence type="ECO:0000256" key="1">
    <source>
        <dbReference type="SAM" id="Phobius"/>
    </source>
</evidence>
<name>A0A1G9RQY7_9FIRM</name>
<keyword evidence="1" id="KW-0812">Transmembrane</keyword>
<dbReference type="AlphaFoldDB" id="A0A1G9RQY7"/>
<dbReference type="RefSeq" id="WP_092071391.1">
    <property type="nucleotide sequence ID" value="NZ_FNHB01000003.1"/>
</dbReference>
<gene>
    <name evidence="2" type="ORF">SAMN04488502_10374</name>
</gene>
<keyword evidence="1" id="KW-1133">Transmembrane helix</keyword>
<reference evidence="2 3" key="1">
    <citation type="submission" date="2016-10" db="EMBL/GenBank/DDBJ databases">
        <authorList>
            <person name="de Groot N.N."/>
        </authorList>
    </citation>
    <scope>NUCLEOTIDE SEQUENCE [LARGE SCALE GENOMIC DNA]</scope>
    <source>
        <strain evidence="2 3">DSM 1736</strain>
    </source>
</reference>
<dbReference type="STRING" id="146817.SAMN04488502_10374"/>
<dbReference type="EMBL" id="FNHB01000003">
    <property type="protein sequence ID" value="SDM25748.1"/>
    <property type="molecule type" value="Genomic_DNA"/>
</dbReference>
<sequence>MISFSWIEPEKWRSALIAAAFFSLAFVEGKTILIVFSRGLEGYLILFTILFIPFAIEQNR</sequence>
<evidence type="ECO:0000313" key="3">
    <source>
        <dbReference type="Proteomes" id="UP000214880"/>
    </source>
</evidence>
<organism evidence="2 3">
    <name type="scientific">Dendrosporobacter quercicolus</name>
    <dbReference type="NCBI Taxonomy" id="146817"/>
    <lineage>
        <taxon>Bacteria</taxon>
        <taxon>Bacillati</taxon>
        <taxon>Bacillota</taxon>
        <taxon>Negativicutes</taxon>
        <taxon>Selenomonadales</taxon>
        <taxon>Sporomusaceae</taxon>
        <taxon>Dendrosporobacter</taxon>
    </lineage>
</organism>
<keyword evidence="1" id="KW-0472">Membrane</keyword>